<proteinExistence type="predicted"/>
<dbReference type="Proteomes" id="UP000324222">
    <property type="component" value="Unassembled WGS sequence"/>
</dbReference>
<dbReference type="EMBL" id="VSRR010001506">
    <property type="protein sequence ID" value="MPC25774.1"/>
    <property type="molecule type" value="Genomic_DNA"/>
</dbReference>
<sequence>MSANKLFGCLACRRTRKTGGWRAGAGTRPEWGQTTAVAQRTATITKMMCSSLRQLLTKDETRLLSEANECHF</sequence>
<organism evidence="1 2">
    <name type="scientific">Portunus trituberculatus</name>
    <name type="common">Swimming crab</name>
    <name type="synonym">Neptunus trituberculatus</name>
    <dbReference type="NCBI Taxonomy" id="210409"/>
    <lineage>
        <taxon>Eukaryota</taxon>
        <taxon>Metazoa</taxon>
        <taxon>Ecdysozoa</taxon>
        <taxon>Arthropoda</taxon>
        <taxon>Crustacea</taxon>
        <taxon>Multicrustacea</taxon>
        <taxon>Malacostraca</taxon>
        <taxon>Eumalacostraca</taxon>
        <taxon>Eucarida</taxon>
        <taxon>Decapoda</taxon>
        <taxon>Pleocyemata</taxon>
        <taxon>Brachyura</taxon>
        <taxon>Eubrachyura</taxon>
        <taxon>Portunoidea</taxon>
        <taxon>Portunidae</taxon>
        <taxon>Portuninae</taxon>
        <taxon>Portunus</taxon>
    </lineage>
</organism>
<protein>
    <submittedName>
        <fullName evidence="1">Uncharacterized protein</fullName>
    </submittedName>
</protein>
<evidence type="ECO:0000313" key="1">
    <source>
        <dbReference type="EMBL" id="MPC25774.1"/>
    </source>
</evidence>
<evidence type="ECO:0000313" key="2">
    <source>
        <dbReference type="Proteomes" id="UP000324222"/>
    </source>
</evidence>
<reference evidence="1 2" key="1">
    <citation type="submission" date="2019-05" db="EMBL/GenBank/DDBJ databases">
        <title>Another draft genome of Portunus trituberculatus and its Hox gene families provides insights of decapod evolution.</title>
        <authorList>
            <person name="Jeong J.-H."/>
            <person name="Song I."/>
            <person name="Kim S."/>
            <person name="Choi T."/>
            <person name="Kim D."/>
            <person name="Ryu S."/>
            <person name="Kim W."/>
        </authorList>
    </citation>
    <scope>NUCLEOTIDE SEQUENCE [LARGE SCALE GENOMIC DNA]</scope>
    <source>
        <tissue evidence="1">Muscle</tissue>
    </source>
</reference>
<name>A0A5B7DYB6_PORTR</name>
<accession>A0A5B7DYB6</accession>
<dbReference type="AlphaFoldDB" id="A0A5B7DYB6"/>
<comment type="caution">
    <text evidence="1">The sequence shown here is derived from an EMBL/GenBank/DDBJ whole genome shotgun (WGS) entry which is preliminary data.</text>
</comment>
<gene>
    <name evidence="1" type="ORF">E2C01_018896</name>
</gene>
<keyword evidence="2" id="KW-1185">Reference proteome</keyword>